<proteinExistence type="predicted"/>
<dbReference type="SUPFAM" id="SSF51197">
    <property type="entry name" value="Clavaminate synthase-like"/>
    <property type="match status" value="1"/>
</dbReference>
<dbReference type="Gene3D" id="2.60.120.620">
    <property type="entry name" value="q2cbj1_9rhob like domain"/>
    <property type="match status" value="1"/>
</dbReference>
<feature type="region of interest" description="Disordered" evidence="2">
    <location>
        <begin position="15"/>
        <end position="43"/>
    </location>
</feature>
<dbReference type="AlphaFoldDB" id="A0AAD9JSS2"/>
<evidence type="ECO:0000313" key="3">
    <source>
        <dbReference type="EMBL" id="KAK2158504.1"/>
    </source>
</evidence>
<name>A0AAD9JSS2_9ANNE</name>
<sequence length="374" mass="43513">MCTHINVNVEEMLERGKDHEDTTPLAYPEPFTKIPPPVKENKPGQLNEKQIKQFFEEGFTIVTGYFTPEELQPCRDAVGDLVEDLAQKLYNAGKIKNLYRDYGIFKRLVKLEEVYPGSNILLFKQGKLPKAFMDLWSCDKLLSMVEQLIGSDIAGHPVWNLRVKTPKNNATTVPWHQDSAYFNEESYDHNIVTAWIPFLDTNEHNGGMQMMRYSHKKGVVANHTCCHDNYWYVVLGEDEMRKTLGVNPDQDTVMCDVPYGGFLLFNNLTVHRSLPNYSTDVRWSMDLRWQSPHEKWGFYNIADGVLMRTAEKGNITPDWNTFLKVNRKEEWQKRHYSKVFEADEFDTTVTGPWIGRWAITNENRHTQTFKAFSK</sequence>
<evidence type="ECO:0000256" key="2">
    <source>
        <dbReference type="SAM" id="MobiDB-lite"/>
    </source>
</evidence>
<reference evidence="3" key="1">
    <citation type="journal article" date="2023" name="Mol. Biol. Evol.">
        <title>Third-Generation Sequencing Reveals the Adaptive Role of the Epigenome in Three Deep-Sea Polychaetes.</title>
        <authorList>
            <person name="Perez M."/>
            <person name="Aroh O."/>
            <person name="Sun Y."/>
            <person name="Lan Y."/>
            <person name="Juniper S.K."/>
            <person name="Young C.R."/>
            <person name="Angers B."/>
            <person name="Qian P.Y."/>
        </authorList>
    </citation>
    <scope>NUCLEOTIDE SEQUENCE</scope>
    <source>
        <strain evidence="3">P08H-3</strain>
    </source>
</reference>
<organism evidence="3 4">
    <name type="scientific">Paralvinella palmiformis</name>
    <dbReference type="NCBI Taxonomy" id="53620"/>
    <lineage>
        <taxon>Eukaryota</taxon>
        <taxon>Metazoa</taxon>
        <taxon>Spiralia</taxon>
        <taxon>Lophotrochozoa</taxon>
        <taxon>Annelida</taxon>
        <taxon>Polychaeta</taxon>
        <taxon>Sedentaria</taxon>
        <taxon>Canalipalpata</taxon>
        <taxon>Terebellida</taxon>
        <taxon>Terebelliformia</taxon>
        <taxon>Alvinellidae</taxon>
        <taxon>Paralvinella</taxon>
    </lineage>
</organism>
<dbReference type="PANTHER" id="PTHR20883">
    <property type="entry name" value="PHYTANOYL-COA DIOXYGENASE DOMAIN CONTAINING 1"/>
    <property type="match status" value="1"/>
</dbReference>
<comment type="cofactor">
    <cofactor evidence="1">
        <name>Fe cation</name>
        <dbReference type="ChEBI" id="CHEBI:24875"/>
    </cofactor>
</comment>
<dbReference type="InterPro" id="IPR008775">
    <property type="entry name" value="Phytyl_CoA_dOase-like"/>
</dbReference>
<dbReference type="Proteomes" id="UP001208570">
    <property type="component" value="Unassembled WGS sequence"/>
</dbReference>
<protein>
    <submittedName>
        <fullName evidence="3">Uncharacterized protein</fullName>
    </submittedName>
</protein>
<dbReference type="EMBL" id="JAODUP010000168">
    <property type="protein sequence ID" value="KAK2158504.1"/>
    <property type="molecule type" value="Genomic_DNA"/>
</dbReference>
<evidence type="ECO:0000313" key="4">
    <source>
        <dbReference type="Proteomes" id="UP001208570"/>
    </source>
</evidence>
<comment type="caution">
    <text evidence="3">The sequence shown here is derived from an EMBL/GenBank/DDBJ whole genome shotgun (WGS) entry which is preliminary data.</text>
</comment>
<accession>A0AAD9JSS2</accession>
<dbReference type="Pfam" id="PF05721">
    <property type="entry name" value="PhyH"/>
    <property type="match status" value="1"/>
</dbReference>
<dbReference type="PANTHER" id="PTHR20883:SF14">
    <property type="entry name" value="PHYTANOYL-COA DIOXYGENASE"/>
    <property type="match status" value="1"/>
</dbReference>
<gene>
    <name evidence="3" type="ORF">LSH36_168g00067</name>
</gene>
<evidence type="ECO:0000256" key="1">
    <source>
        <dbReference type="ARBA" id="ARBA00001962"/>
    </source>
</evidence>
<keyword evidence="4" id="KW-1185">Reference proteome</keyword>